<evidence type="ECO:0000259" key="8">
    <source>
        <dbReference type="Pfam" id="PF07989"/>
    </source>
</evidence>
<feature type="compositionally biased region" description="Polar residues" evidence="7">
    <location>
        <begin position="1417"/>
        <end position="1428"/>
    </location>
</feature>
<dbReference type="STRING" id="1229665.N1RTF5"/>
<evidence type="ECO:0000313" key="11">
    <source>
        <dbReference type="Proteomes" id="UP000016929"/>
    </source>
</evidence>
<dbReference type="GO" id="GO:0005737">
    <property type="term" value="C:cytoplasm"/>
    <property type="evidence" value="ECO:0007669"/>
    <property type="project" value="UniProtKB-ARBA"/>
</dbReference>
<feature type="region of interest" description="Disordered" evidence="7">
    <location>
        <begin position="842"/>
        <end position="886"/>
    </location>
</feature>
<keyword evidence="4 6" id="KW-0175">Coiled coil</keyword>
<keyword evidence="5" id="KW-0206">Cytoskeleton</keyword>
<reference evidence="11" key="2">
    <citation type="journal article" date="2014" name="PLoS ONE">
        <title>Genome and Transcriptome Analysis of the Fungal Pathogen Fusarium oxysporum f. sp. cubense Causing Banana Vascular Wilt Disease.</title>
        <authorList>
            <person name="Guo L."/>
            <person name="Han L."/>
            <person name="Yang L."/>
            <person name="Zeng H."/>
            <person name="Fan D."/>
            <person name="Zhu Y."/>
            <person name="Feng Y."/>
            <person name="Wang G."/>
            <person name="Peng C."/>
            <person name="Jiang X."/>
            <person name="Zhou D."/>
            <person name="Ni P."/>
            <person name="Liang C."/>
            <person name="Liu L."/>
            <person name="Wang J."/>
            <person name="Mao C."/>
            <person name="Fang X."/>
            <person name="Peng M."/>
            <person name="Huang J."/>
        </authorList>
    </citation>
    <scope>NUCLEOTIDE SEQUENCE [LARGE SCALE GENOMIC DNA]</scope>
    <source>
        <strain evidence="11">race 4</strain>
    </source>
</reference>
<feature type="coiled-coil region" evidence="6">
    <location>
        <begin position="1240"/>
        <end position="1338"/>
    </location>
</feature>
<sequence>MPDFGGGALDTPRTNIGDATYLGQPDFADITQEASFQSPPKEGNLLQQLRNGRSNGINLRTPRQRGPLADRRNLPPSVGGAEFTPLLKSATRNSVRRFGKENGTAVPNTPALDKIDEGDLTPVPRGDTSIYLGSRNQSYMENTIPEVDTSSAASTPLAVPRRRGGDKGPLQDGNQLSLREQENVIDRIEKENFGLKLKIHFLEEALRKAGPGFSEAALKENTELKVDKVTMQRELHRYKKHLTTAEKDLESYQQQMLEVQEKAKRKYANQTGQDYATLEKEHHKITQENSSLQSTVKELKKNHEKFDRERNSLSTRIEQLEADLQARTDEKNVLQSRHEALATESRSLQKDVQKLEKEVQDLEDGLAEEREHALEIEKDIRGQYKAEMDRLNDEISDLQAEIREKDNLYDNDSEKWETEKQNLESERNRAEEKAAGLQRTIDRLREAEGTLSDKESKLQAAIQSENERHRSEEGILSRQIEDLQDALETRQTLLTNLRNELSTVRDELRQTQIEHQTQVRRVAALEDEVDVLQTTLDEEQNAGRYEAEAAKRECEDLREQLKVMRQKAGSSEAAQFEIDDLKEELKTWRQRAEAAQAAISTSEQDAQQSTESMTRLKWQLSDANSQLDKLSKEKQSLQDQVAKITAELHSVSSSLAEVKAERDELDGELRRTKFYDNETLRVDQERLDLRTAKLKLDNEVRRLRDENKALIEQRDAIEKTLEDEIEKAAEEEERLGQEILQLQAKLRQSSSTDSHDIAAARRTIRELERRIEDYEAQLNTHQIPNNFEGNSELSMIRKDLTTARQKELEFLQKESAHRDVVKGLKRQIADLERQVHETEVSRLIVSPKSSTSDSGRKSEVTELRSQLSAAQKSIQDLRSKNRDAERRAMQLSQDFQRQLNDLEDQKIVLEEVLEEARAQAEETAAQHERTLRRMKHQLDKAERERNALATVQPDLSKHDRQLRKNEAEMENLEHDVLQQQELIESLAASEASLRRKLERARSERAAFRMSAEKLQKDLERIKATAVAARNGASDRRSAVDRKALDTTIEGADQALETVIRAAESADERHRKELRGMVMQMEWMQARFQREASLRADAAYAKKFLQLQLDVANACNKAQLRELEDIRTNLLGNKKALSLPSHTTAATSNTKPTLKTFLVMARFIARARLSANNWAKQEVVRRKLVVATEEQRKVKRSRQLKVGLYGCSSLAEVKAERDELDGELRRTKFYDNETLRVDQERLDLRTAKLKLDNEVRRLRDENKALIEQRDAIEKTLEDEIEKAAEEEERLGQEILQLQAKLRQSSSTDSHDIAAARRTIRELERRIEDYEAQLNTHQIPNNFEGNSELSMIRKDLTTARQKELEFLQKESAHRDVVKGLKRQIADLERQVHETEVSRLIVSPKSSTSDSGRKSEVTELRSQLSAAQKSIQDLRSKNRDAERRAMQLSQDFQRQLNDLEDQKIVLEEVLEEARAQAEETAAQHERTLRRMKHQLDKAERERNALATVQPDLSKHDRQLRKNEAEMENLEHDVLQQQELIESLAASEASLRRKLERARSERAAFRMSAEKLQKDLERIKATAVAARNGASDRRSAVDRKALDTTIEGADQALETVIRAAESADERHRKELRGMVMQMEWMQARFQREASLRADAAYAKKFLQLQLDVANACNKAQLRELEDIRTNLLGNKKALSLPSHTTAATSNTKPTLKTFLVMARFIARARLSANNWAKQEVVRRKLVVATEEQRKVKRSRQLKVVRAEA</sequence>
<comment type="subcellular location">
    <subcellularLocation>
        <location evidence="1">Cytoplasm</location>
        <location evidence="1">Cytoskeleton</location>
        <location evidence="1">Microtubule organizing center</location>
    </subcellularLocation>
</comment>
<dbReference type="PANTHER" id="PTHR18937">
    <property type="entry name" value="STRUCTURAL MAINTENANCE OF CHROMOSOMES SMC FAMILY MEMBER"/>
    <property type="match status" value="1"/>
</dbReference>
<gene>
    <name evidence="10" type="ORF">FOC4_g10013075</name>
</gene>
<evidence type="ECO:0000256" key="3">
    <source>
        <dbReference type="ARBA" id="ARBA00022553"/>
    </source>
</evidence>
<feature type="coiled-coil region" evidence="6">
    <location>
        <begin position="686"/>
        <end position="784"/>
    </location>
</feature>
<dbReference type="Proteomes" id="UP000016929">
    <property type="component" value="Unassembled WGS sequence"/>
</dbReference>
<feature type="domain" description="Centrosomin N-terminal motif 1" evidence="8">
    <location>
        <begin position="177"/>
        <end position="250"/>
    </location>
</feature>
<dbReference type="Pfam" id="PF07989">
    <property type="entry name" value="Cnn_1N"/>
    <property type="match status" value="1"/>
</dbReference>
<protein>
    <submittedName>
        <fullName evidence="10">Spindle pole body protein pcp1</fullName>
    </submittedName>
</protein>
<feature type="region of interest" description="Disordered" evidence="7">
    <location>
        <begin position="409"/>
        <end position="436"/>
    </location>
</feature>
<organism evidence="10 11">
    <name type="scientific">Fusarium oxysporum f. sp. cubense (strain race 4)</name>
    <name type="common">Panama disease fungus</name>
    <dbReference type="NCBI Taxonomy" id="2502994"/>
    <lineage>
        <taxon>Eukaryota</taxon>
        <taxon>Fungi</taxon>
        <taxon>Dikarya</taxon>
        <taxon>Ascomycota</taxon>
        <taxon>Pezizomycotina</taxon>
        <taxon>Sordariomycetes</taxon>
        <taxon>Hypocreomycetidae</taxon>
        <taxon>Hypocreales</taxon>
        <taxon>Nectriaceae</taxon>
        <taxon>Fusarium</taxon>
        <taxon>Fusarium oxysporum species complex</taxon>
    </lineage>
</organism>
<evidence type="ECO:0000256" key="6">
    <source>
        <dbReference type="SAM" id="Coils"/>
    </source>
</evidence>
<dbReference type="HOGENOM" id="CLU_239111_0_0_1"/>
<evidence type="ECO:0000313" key="10">
    <source>
        <dbReference type="EMBL" id="EMT68656.1"/>
    </source>
</evidence>
<feature type="compositionally biased region" description="Basic and acidic residues" evidence="7">
    <location>
        <begin position="875"/>
        <end position="886"/>
    </location>
</feature>
<feature type="region of interest" description="Disordered" evidence="7">
    <location>
        <begin position="51"/>
        <end position="175"/>
    </location>
</feature>
<feature type="region of interest" description="Disordered" evidence="7">
    <location>
        <begin position="1396"/>
        <end position="1440"/>
    </location>
</feature>
<dbReference type="Pfam" id="PF10495">
    <property type="entry name" value="PACT_coil_coil"/>
    <property type="match status" value="2"/>
</dbReference>
<evidence type="ECO:0000256" key="5">
    <source>
        <dbReference type="ARBA" id="ARBA00023212"/>
    </source>
</evidence>
<dbReference type="InterPro" id="IPR019528">
    <property type="entry name" value="PACT_domain"/>
</dbReference>
<evidence type="ECO:0000256" key="2">
    <source>
        <dbReference type="ARBA" id="ARBA00022490"/>
    </source>
</evidence>
<evidence type="ECO:0000256" key="4">
    <source>
        <dbReference type="ARBA" id="ARBA00023054"/>
    </source>
</evidence>
<accession>N1RTF5</accession>
<evidence type="ECO:0000256" key="7">
    <source>
        <dbReference type="SAM" id="MobiDB-lite"/>
    </source>
</evidence>
<keyword evidence="2" id="KW-0963">Cytoplasm</keyword>
<dbReference type="GO" id="GO:0005815">
    <property type="term" value="C:microtubule organizing center"/>
    <property type="evidence" value="ECO:0007669"/>
    <property type="project" value="UniProtKB-SubCell"/>
</dbReference>
<feature type="domain" description="Pericentrin/AKAP-450 centrosomal targeting" evidence="9">
    <location>
        <begin position="1640"/>
        <end position="1727"/>
    </location>
</feature>
<feature type="compositionally biased region" description="Basic and acidic residues" evidence="7">
    <location>
        <begin position="1429"/>
        <end position="1440"/>
    </location>
</feature>
<name>N1RTF5_FUSC4</name>
<dbReference type="OrthoDB" id="10255000at2759"/>
<evidence type="ECO:0000256" key="1">
    <source>
        <dbReference type="ARBA" id="ARBA00004267"/>
    </source>
</evidence>
<dbReference type="EMBL" id="KB726554">
    <property type="protein sequence ID" value="EMT68656.1"/>
    <property type="molecule type" value="Genomic_DNA"/>
</dbReference>
<feature type="domain" description="Pericentrin/AKAP-450 centrosomal targeting" evidence="9">
    <location>
        <begin position="1086"/>
        <end position="1173"/>
    </location>
</feature>
<dbReference type="Gene3D" id="1.10.287.1490">
    <property type="match status" value="1"/>
</dbReference>
<evidence type="ECO:0000259" key="9">
    <source>
        <dbReference type="Pfam" id="PF10495"/>
    </source>
</evidence>
<keyword evidence="3" id="KW-0597">Phosphoprotein</keyword>
<proteinExistence type="predicted"/>
<feature type="region of interest" description="Disordered" evidence="7">
    <location>
        <begin position="1"/>
        <end position="28"/>
    </location>
</feature>
<dbReference type="InterPro" id="IPR012943">
    <property type="entry name" value="Cnn_1N"/>
</dbReference>
<feature type="compositionally biased region" description="Polar residues" evidence="7">
    <location>
        <begin position="863"/>
        <end position="874"/>
    </location>
</feature>
<reference evidence="11" key="1">
    <citation type="submission" date="2012-09" db="EMBL/GenBank/DDBJ databases">
        <title>Genome sequencing and comparative transcriptomics of race 1 and race 4 of banana pathogen: Fusarium oxysporum f. sp. cubense.</title>
        <authorList>
            <person name="Fang X."/>
            <person name="Huang J."/>
        </authorList>
    </citation>
    <scope>NUCLEOTIDE SEQUENCE [LARGE SCALE GENOMIC DNA]</scope>
    <source>
        <strain evidence="11">race 4</strain>
    </source>
</reference>
<keyword evidence="11" id="KW-1185">Reference proteome</keyword>